<dbReference type="Gene3D" id="3.90.1140.10">
    <property type="entry name" value="Cyclic phosphodiesterase"/>
    <property type="match status" value="1"/>
</dbReference>
<accession>A0A1C5JRL6</accession>
<dbReference type="InterPro" id="IPR009097">
    <property type="entry name" value="Cyclic_Pdiesterase"/>
</dbReference>
<reference evidence="1 2" key="1">
    <citation type="submission" date="2016-06" db="EMBL/GenBank/DDBJ databases">
        <authorList>
            <person name="Kjaerup R.B."/>
            <person name="Dalgaard T.S."/>
            <person name="Juul-Madsen H.R."/>
        </authorList>
    </citation>
    <scope>NUCLEOTIDE SEQUENCE [LARGE SCALE GENOMIC DNA]</scope>
    <source>
        <strain evidence="1 2">DSM 45097</strain>
    </source>
</reference>
<dbReference type="GO" id="GO:0016874">
    <property type="term" value="F:ligase activity"/>
    <property type="evidence" value="ECO:0007669"/>
    <property type="project" value="UniProtKB-KW"/>
</dbReference>
<sequence>MSFADLAPGQHAGHVRDHWWWRPGWRVGRRFYAFHVTFEDQPELYRLADSYRSALAAAPAATLIPDQWLHLTMQGIGFTDETSDATLAAIIEEAGKQLAQLPAVAVEFREIVVADEAIVMPALPAKPVQRLRAATRTAIGHVVGEDQVPEDPSRFRPHVSVAYLTTDGPSEPYVQAVQSVAPEPATVSISHVDLIEMHRDRHMYEWQVIARMPLG</sequence>
<gene>
    <name evidence="1" type="ORF">GA0074704_4868</name>
</gene>
<evidence type="ECO:0000313" key="1">
    <source>
        <dbReference type="EMBL" id="SCG73158.1"/>
    </source>
</evidence>
<dbReference type="Proteomes" id="UP000198210">
    <property type="component" value="Chromosome I"/>
</dbReference>
<organism evidence="1 2">
    <name type="scientific">Micromonospora siamensis</name>
    <dbReference type="NCBI Taxonomy" id="299152"/>
    <lineage>
        <taxon>Bacteria</taxon>
        <taxon>Bacillati</taxon>
        <taxon>Actinomycetota</taxon>
        <taxon>Actinomycetes</taxon>
        <taxon>Micromonosporales</taxon>
        <taxon>Micromonosporaceae</taxon>
        <taxon>Micromonospora</taxon>
    </lineage>
</organism>
<dbReference type="AlphaFoldDB" id="A0A1C5JRL6"/>
<name>A0A1C5JRL6_9ACTN</name>
<proteinExistence type="predicted"/>
<protein>
    <submittedName>
        <fullName evidence="1">2'-5' RNA ligase</fullName>
    </submittedName>
</protein>
<dbReference type="SUPFAM" id="SSF55144">
    <property type="entry name" value="LigT-like"/>
    <property type="match status" value="1"/>
</dbReference>
<keyword evidence="1" id="KW-0436">Ligase</keyword>
<keyword evidence="2" id="KW-1185">Reference proteome</keyword>
<dbReference type="EMBL" id="LT607751">
    <property type="protein sequence ID" value="SCG73158.1"/>
    <property type="molecule type" value="Genomic_DNA"/>
</dbReference>
<dbReference type="Pfam" id="PF13563">
    <property type="entry name" value="2_5_RNA_ligase2"/>
    <property type="match status" value="1"/>
</dbReference>
<evidence type="ECO:0000313" key="2">
    <source>
        <dbReference type="Proteomes" id="UP000198210"/>
    </source>
</evidence>